<organism evidence="1">
    <name type="scientific">Arundo donax</name>
    <name type="common">Giant reed</name>
    <name type="synonym">Donax arundinaceus</name>
    <dbReference type="NCBI Taxonomy" id="35708"/>
    <lineage>
        <taxon>Eukaryota</taxon>
        <taxon>Viridiplantae</taxon>
        <taxon>Streptophyta</taxon>
        <taxon>Embryophyta</taxon>
        <taxon>Tracheophyta</taxon>
        <taxon>Spermatophyta</taxon>
        <taxon>Magnoliopsida</taxon>
        <taxon>Liliopsida</taxon>
        <taxon>Poales</taxon>
        <taxon>Poaceae</taxon>
        <taxon>PACMAD clade</taxon>
        <taxon>Arundinoideae</taxon>
        <taxon>Arundineae</taxon>
        <taxon>Arundo</taxon>
    </lineage>
</organism>
<accession>A0A0A9E8T8</accession>
<dbReference type="EMBL" id="GBRH01201424">
    <property type="protein sequence ID" value="JAD96471.1"/>
    <property type="molecule type" value="Transcribed_RNA"/>
</dbReference>
<reference evidence="1" key="1">
    <citation type="submission" date="2014-09" db="EMBL/GenBank/DDBJ databases">
        <authorList>
            <person name="Magalhaes I.L.F."/>
            <person name="Oliveira U."/>
            <person name="Santos F.R."/>
            <person name="Vidigal T.H.D.A."/>
            <person name="Brescovit A.D."/>
            <person name="Santos A.J."/>
        </authorList>
    </citation>
    <scope>NUCLEOTIDE SEQUENCE</scope>
    <source>
        <tissue evidence="1">Shoot tissue taken approximately 20 cm above the soil surface</tissue>
    </source>
</reference>
<protein>
    <submittedName>
        <fullName evidence="1">Uncharacterized protein</fullName>
    </submittedName>
</protein>
<proteinExistence type="predicted"/>
<name>A0A0A9E8T8_ARUDO</name>
<dbReference type="AlphaFoldDB" id="A0A0A9E8T8"/>
<sequence length="72" mass="8312">MKLSRVDAWNISAAIRLLKCNNLQETVTECRRYARRSEYCFPDCSLLPYAHTSLSYELLIPFDVLVSNGKNL</sequence>
<evidence type="ECO:0000313" key="1">
    <source>
        <dbReference type="EMBL" id="JAD96471.1"/>
    </source>
</evidence>
<reference evidence="1" key="2">
    <citation type="journal article" date="2015" name="Data Brief">
        <title>Shoot transcriptome of the giant reed, Arundo donax.</title>
        <authorList>
            <person name="Barrero R.A."/>
            <person name="Guerrero F.D."/>
            <person name="Moolhuijzen P."/>
            <person name="Goolsby J.A."/>
            <person name="Tidwell J."/>
            <person name="Bellgard S.E."/>
            <person name="Bellgard M.I."/>
        </authorList>
    </citation>
    <scope>NUCLEOTIDE SEQUENCE</scope>
    <source>
        <tissue evidence="1">Shoot tissue taken approximately 20 cm above the soil surface</tissue>
    </source>
</reference>